<comment type="subcellular location">
    <subcellularLocation>
        <location evidence="8">Cell outer membrane</location>
    </subcellularLocation>
    <subcellularLocation>
        <location evidence="1">Membrane</location>
    </subcellularLocation>
</comment>
<comment type="caution">
    <text evidence="11">The sequence shown here is derived from an EMBL/GenBank/DDBJ whole genome shotgun (WGS) entry which is preliminary data.</text>
</comment>
<dbReference type="PANTHER" id="PTHR12815:SF23">
    <property type="entry name" value="OUTER MEMBRANE PROTEIN ASSEMBLY FACTOR BAMA"/>
    <property type="match status" value="1"/>
</dbReference>
<feature type="signal peptide" evidence="8">
    <location>
        <begin position="1"/>
        <end position="25"/>
    </location>
</feature>
<dbReference type="EMBL" id="JAKNCT010000006">
    <property type="protein sequence ID" value="MCG5030911.1"/>
    <property type="molecule type" value="Genomic_DNA"/>
</dbReference>
<name>A0ABS9MQL3_9BURK</name>
<dbReference type="Gene3D" id="3.10.20.310">
    <property type="entry name" value="membrane protein fhac"/>
    <property type="match status" value="5"/>
</dbReference>
<sequence length="782" mass="86567" precursor="true">MTLKTFTIKAAAAGVIAALSLSVFAQQFKIKDIRVEGISRTEPGTVFSHLPFRVGDDYTPEKGAQAIRSLYQSGLFRDVNLTQDGDVIVVNLTERPAVATIQTNGIKAFDKDEVEKSLKGAGLAEGRIFNSATLDKATQELRRQYLAKGFYGVEVSTNVTPLERNRVRVTISVDEGSSSSIKQIRFTGLHAADEDDLRDVMQLGTPNWFSWYTKRDQYSREKLAGDLEAIRSWYLNRGYLDYRLDSVQVTIAPNKEDVFITINIEEGKPYKVASVKIEGEELGLDKELQGLLKPVKIGSTYSAETVNAVGESLKEKFSTLGYAFAKATPNPVTDRQKGTVDVIYTIDPGRRAYVRNVIITGNTRTRDEVVRREVRQYEASWFDSDKVKISKDRINRLGFFDDVTVEPAQVAGTRDEVDLNVHVKERPTGNITLGAGLSSSDGIILSAGISQTNIFGTGNSASVEVSNSDSTRTYALSLTQPYVTPEGVSRTIDIYDRRVDLDELDVSNVMYETLGASLSYGVPVTELDRIYLGAKVEQTKVTLRGSRDANGEPIGDSSPRRYWDYVDNFGKDPKSAALTFGWSRDSRDNALAPNKGRYQRLSGEVTLPVLDLRYYKASYQFQQYWPVAKYVTAAFNTEIGYADSYGDKEYPFFKNFYAGGIGSVRGFDSSSLGPRDSNGDNLGGQKMFNFSAELYVPLPGADRTLRAFGFFDGGWVWGKGGSNRYEGTDTSNVSLSDLRYSVGVGVAWISPLGPLKFSIAFPLNDKKGDDVQRFQFQIGTGF</sequence>
<reference evidence="11 12" key="1">
    <citation type="submission" date="2022-02" db="EMBL/GenBank/DDBJ databases">
        <title>Mesosutterella porci, a novel member of the family Sutterellaceae from pig feces.</title>
        <authorList>
            <person name="Wylensek D."/>
            <person name="Clavel T."/>
        </authorList>
    </citation>
    <scope>NUCLEOTIDE SEQUENCE [LARGE SCALE GENOMIC DNA]</scope>
    <source>
        <strain evidence="12">oilRF-744-wt-GAM-9</strain>
    </source>
</reference>
<dbReference type="InterPro" id="IPR039910">
    <property type="entry name" value="D15-like"/>
</dbReference>
<evidence type="ECO:0000256" key="7">
    <source>
        <dbReference type="ARBA" id="ARBA00023237"/>
    </source>
</evidence>
<dbReference type="PIRSF" id="PIRSF006076">
    <property type="entry name" value="OM_assembly_OMP85"/>
    <property type="match status" value="1"/>
</dbReference>
<feature type="domain" description="POTRA" evidence="10">
    <location>
        <begin position="28"/>
        <end position="95"/>
    </location>
</feature>
<comment type="subunit">
    <text evidence="8">Part of the Bam complex.</text>
</comment>
<evidence type="ECO:0000256" key="6">
    <source>
        <dbReference type="ARBA" id="ARBA00023136"/>
    </source>
</evidence>
<gene>
    <name evidence="8 11" type="primary">bamA</name>
    <name evidence="11" type="ORF">MAF45_05560</name>
</gene>
<evidence type="ECO:0000256" key="4">
    <source>
        <dbReference type="ARBA" id="ARBA00022729"/>
    </source>
</evidence>
<dbReference type="InterPro" id="IPR010827">
    <property type="entry name" value="BamA/TamA_POTRA"/>
</dbReference>
<dbReference type="PANTHER" id="PTHR12815">
    <property type="entry name" value="SORTING AND ASSEMBLY MACHINERY SAMM50 PROTEIN FAMILY MEMBER"/>
    <property type="match status" value="1"/>
</dbReference>
<feature type="chain" id="PRO_5044943623" description="Outer membrane protein assembly factor BamA" evidence="8">
    <location>
        <begin position="26"/>
        <end position="782"/>
    </location>
</feature>
<dbReference type="RefSeq" id="WP_237978567.1">
    <property type="nucleotide sequence ID" value="NZ_JAKNCT010000006.1"/>
</dbReference>
<dbReference type="Pfam" id="PF01103">
    <property type="entry name" value="Omp85"/>
    <property type="match status" value="1"/>
</dbReference>
<evidence type="ECO:0000256" key="9">
    <source>
        <dbReference type="NCBIfam" id="TIGR03303"/>
    </source>
</evidence>
<protein>
    <recommendedName>
        <fullName evidence="8 9">Outer membrane protein assembly factor BamA</fullName>
    </recommendedName>
</protein>
<dbReference type="NCBIfam" id="TIGR03303">
    <property type="entry name" value="OM_YaeT"/>
    <property type="match status" value="1"/>
</dbReference>
<keyword evidence="4 8" id="KW-0732">Signal</keyword>
<accession>A0ABS9MQL3</accession>
<keyword evidence="6 8" id="KW-0472">Membrane</keyword>
<keyword evidence="3 8" id="KW-0812">Transmembrane</keyword>
<organism evidence="11 12">
    <name type="scientific">Mesosutterella porci</name>
    <dbReference type="NCBI Taxonomy" id="2915351"/>
    <lineage>
        <taxon>Bacteria</taxon>
        <taxon>Pseudomonadati</taxon>
        <taxon>Pseudomonadota</taxon>
        <taxon>Betaproteobacteria</taxon>
        <taxon>Burkholderiales</taxon>
        <taxon>Sutterellaceae</taxon>
        <taxon>Mesosutterella</taxon>
    </lineage>
</organism>
<evidence type="ECO:0000256" key="1">
    <source>
        <dbReference type="ARBA" id="ARBA00004370"/>
    </source>
</evidence>
<evidence type="ECO:0000313" key="12">
    <source>
        <dbReference type="Proteomes" id="UP001297600"/>
    </source>
</evidence>
<evidence type="ECO:0000313" key="11">
    <source>
        <dbReference type="EMBL" id="MCG5030911.1"/>
    </source>
</evidence>
<keyword evidence="7 8" id="KW-0998">Cell outer membrane</keyword>
<dbReference type="Proteomes" id="UP001297600">
    <property type="component" value="Unassembled WGS sequence"/>
</dbReference>
<dbReference type="InterPro" id="IPR000184">
    <property type="entry name" value="Bac_surfAg_D15"/>
</dbReference>
<dbReference type="Pfam" id="PF07244">
    <property type="entry name" value="POTRA"/>
    <property type="match status" value="4"/>
</dbReference>
<evidence type="ECO:0000259" key="10">
    <source>
        <dbReference type="PROSITE" id="PS51779"/>
    </source>
</evidence>
<feature type="domain" description="POTRA" evidence="10">
    <location>
        <begin position="352"/>
        <end position="426"/>
    </location>
</feature>
<dbReference type="InterPro" id="IPR034746">
    <property type="entry name" value="POTRA"/>
</dbReference>
<keyword evidence="2 8" id="KW-1134">Transmembrane beta strand</keyword>
<proteinExistence type="inferred from homology"/>
<comment type="similarity">
    <text evidence="8">Belongs to the BamA family.</text>
</comment>
<evidence type="ECO:0000256" key="8">
    <source>
        <dbReference type="HAMAP-Rule" id="MF_01430"/>
    </source>
</evidence>
<evidence type="ECO:0000256" key="3">
    <source>
        <dbReference type="ARBA" id="ARBA00022692"/>
    </source>
</evidence>
<keyword evidence="5 8" id="KW-0677">Repeat</keyword>
<evidence type="ECO:0000256" key="2">
    <source>
        <dbReference type="ARBA" id="ARBA00022452"/>
    </source>
</evidence>
<dbReference type="Gene3D" id="2.40.160.50">
    <property type="entry name" value="membrane protein fhac: a member of the omp85/tpsb transporter family"/>
    <property type="match status" value="1"/>
</dbReference>
<dbReference type="HAMAP" id="MF_01430">
    <property type="entry name" value="OM_assembly_BamA"/>
    <property type="match status" value="1"/>
</dbReference>
<dbReference type="InterPro" id="IPR023707">
    <property type="entry name" value="OM_assembly_BamA"/>
</dbReference>
<dbReference type="PROSITE" id="PS51779">
    <property type="entry name" value="POTRA"/>
    <property type="match status" value="3"/>
</dbReference>
<keyword evidence="12" id="KW-1185">Reference proteome</keyword>
<evidence type="ECO:0000256" key="5">
    <source>
        <dbReference type="ARBA" id="ARBA00022737"/>
    </source>
</evidence>
<comment type="function">
    <text evidence="8">Part of the outer membrane protein assembly complex, which is involved in assembly and insertion of beta-barrel proteins into the outer membrane.</text>
</comment>
<feature type="domain" description="POTRA" evidence="10">
    <location>
        <begin position="179"/>
        <end position="267"/>
    </location>
</feature>